<dbReference type="EMBL" id="OUUZ01000003">
    <property type="protein sequence ID" value="SPQ19998.1"/>
    <property type="molecule type" value="Genomic_DNA"/>
</dbReference>
<evidence type="ECO:0000256" key="1">
    <source>
        <dbReference type="SAM" id="MobiDB-lite"/>
    </source>
</evidence>
<dbReference type="EMBL" id="OUUZ01000018">
    <property type="protein sequence ID" value="SPQ26392.1"/>
    <property type="molecule type" value="Genomic_DNA"/>
</dbReference>
<proteinExistence type="predicted"/>
<dbReference type="EMBL" id="OUUZ01000013">
    <property type="protein sequence ID" value="SPQ24751.1"/>
    <property type="molecule type" value="Genomic_DNA"/>
</dbReference>
<accession>A0A3S4B8N2</accession>
<organism evidence="9 15">
    <name type="scientific">Thermothielavioides terrestris</name>
    <dbReference type="NCBI Taxonomy" id="2587410"/>
    <lineage>
        <taxon>Eukaryota</taxon>
        <taxon>Fungi</taxon>
        <taxon>Dikarya</taxon>
        <taxon>Ascomycota</taxon>
        <taxon>Pezizomycotina</taxon>
        <taxon>Sordariomycetes</taxon>
        <taxon>Sordariomycetidae</taxon>
        <taxon>Sordariales</taxon>
        <taxon>Chaetomiaceae</taxon>
        <taxon>Thermothielavioides</taxon>
    </lineage>
</organism>
<dbReference type="InterPro" id="IPR022190">
    <property type="entry name" value="DUF3716"/>
</dbReference>
<name>A0A3S4B8N2_9PEZI</name>
<evidence type="ECO:0000313" key="14">
    <source>
        <dbReference type="EMBL" id="SPQ27051.1"/>
    </source>
</evidence>
<protein>
    <submittedName>
        <fullName evidence="10">239a43c3-730d-46a0-b55e-4dc5c38c0e4c</fullName>
    </submittedName>
    <submittedName>
        <fullName evidence="6">28de9d7c-1479-443a-a698-a25799c29afb</fullName>
    </submittedName>
    <submittedName>
        <fullName evidence="14">400d1365-662a-4568-a837-12efcec5f54d</fullName>
    </submittedName>
    <submittedName>
        <fullName evidence="3">57277c59-edbd-47d0-b563-1f82119421ce</fullName>
    </submittedName>
    <submittedName>
        <fullName evidence="11">8071ab7c-d351-4077-b9a8-0a450eb39d1b</fullName>
    </submittedName>
    <submittedName>
        <fullName evidence="12">820baf81-b246-4452-baf7-00144ba1fac8</fullName>
    </submittedName>
    <submittedName>
        <fullName evidence="2">Aee25134-d105-4913-b1d5-91b707208cc7</fullName>
    </submittedName>
    <submittedName>
        <fullName evidence="13">B4679764-0ff2-4210-9203-1240b6a1df93</fullName>
    </submittedName>
    <submittedName>
        <fullName evidence="5">De589d3a-b325-4138-ad5c-30212ad62e6c</fullName>
    </submittedName>
    <submittedName>
        <fullName evidence="9">F7899af4-5804-44e9-9db1-2f4d4113ebfe</fullName>
    </submittedName>
</protein>
<sequence>MASSPSDDGLQMQTPEWTPEERQSAPAPQDLTTATVKQLEESEYSNVQKLLAQKPTVQRPLELKMVWVKGEKKPATFDLDGQTRAMAIALFLFDEGGKQNADCKNCSNPHSRGPCEMCYQPADGHGEGACTNCYYSGLSTRCSLRLDKERKELIQRGKKELRDFKGFTPEYLQKSTTEELETFKKWIEDAEELQAERGSPKKRARQ</sequence>
<evidence type="ECO:0000313" key="9">
    <source>
        <dbReference type="EMBL" id="SPQ24751.1"/>
    </source>
</evidence>
<reference evidence="9 15" key="1">
    <citation type="submission" date="2018-04" db="EMBL/GenBank/DDBJ databases">
        <authorList>
            <person name="Huttner S."/>
            <person name="Dainat J."/>
        </authorList>
    </citation>
    <scope>NUCLEOTIDE SEQUENCE [LARGE SCALE GENOMIC DNA]</scope>
</reference>
<dbReference type="EMBL" id="OUUZ01000001">
    <property type="protein sequence ID" value="SPQ18730.1"/>
    <property type="molecule type" value="Genomic_DNA"/>
</dbReference>
<dbReference type="EMBL" id="OUUZ01000006">
    <property type="protein sequence ID" value="SPQ20743.1"/>
    <property type="molecule type" value="Genomic_DNA"/>
</dbReference>
<evidence type="ECO:0000313" key="5">
    <source>
        <dbReference type="EMBL" id="SPQ20743.1"/>
    </source>
</evidence>
<evidence type="ECO:0000313" key="8">
    <source>
        <dbReference type="EMBL" id="SPQ23155.1"/>
    </source>
</evidence>
<dbReference type="EMBL" id="OUUZ01000008">
    <property type="protein sequence ID" value="SPQ22047.1"/>
    <property type="molecule type" value="Genomic_DNA"/>
</dbReference>
<feature type="compositionally biased region" description="Polar residues" evidence="1">
    <location>
        <begin position="1"/>
        <end position="16"/>
    </location>
</feature>
<evidence type="ECO:0000313" key="15">
    <source>
        <dbReference type="Proteomes" id="UP000289323"/>
    </source>
</evidence>
<dbReference type="Proteomes" id="UP000289323">
    <property type="component" value="Unassembled WGS sequence"/>
</dbReference>
<evidence type="ECO:0000313" key="2">
    <source>
        <dbReference type="EMBL" id="SPQ18730.1"/>
    </source>
</evidence>
<evidence type="ECO:0000313" key="10">
    <source>
        <dbReference type="EMBL" id="SPQ24804.1"/>
    </source>
</evidence>
<evidence type="ECO:0000313" key="3">
    <source>
        <dbReference type="EMBL" id="SPQ18761.1"/>
    </source>
</evidence>
<dbReference type="EMBL" id="OUUZ01000001">
    <property type="protein sequence ID" value="SPQ18761.1"/>
    <property type="molecule type" value="Genomic_DNA"/>
</dbReference>
<evidence type="ECO:0000313" key="7">
    <source>
        <dbReference type="EMBL" id="SPQ22294.1"/>
    </source>
</evidence>
<dbReference type="EMBL" id="OUUZ01000009">
    <property type="protein sequence ID" value="SPQ22294.1"/>
    <property type="molecule type" value="Genomic_DNA"/>
</dbReference>
<evidence type="ECO:0000313" key="6">
    <source>
        <dbReference type="EMBL" id="SPQ22047.1"/>
    </source>
</evidence>
<dbReference type="EMBL" id="OUUZ01000010">
    <property type="protein sequence ID" value="SPQ23155.1"/>
    <property type="molecule type" value="Genomic_DNA"/>
</dbReference>
<dbReference type="EMBL" id="OUUZ01000016">
    <property type="protein sequence ID" value="SPQ25947.1"/>
    <property type="molecule type" value="Genomic_DNA"/>
</dbReference>
<dbReference type="Pfam" id="PF12511">
    <property type="entry name" value="DUF3716"/>
    <property type="match status" value="1"/>
</dbReference>
<feature type="region of interest" description="Disordered" evidence="1">
    <location>
        <begin position="1"/>
        <end position="29"/>
    </location>
</feature>
<evidence type="ECO:0000313" key="11">
    <source>
        <dbReference type="EMBL" id="SPQ25947.1"/>
    </source>
</evidence>
<dbReference type="EMBL" id="OUUZ01000019">
    <property type="protein sequence ID" value="SPQ27051.1"/>
    <property type="molecule type" value="Genomic_DNA"/>
</dbReference>
<dbReference type="AlphaFoldDB" id="A0A3S4B8N2"/>
<gene>
    <name evidence="2" type="ORF">TT172_LOCUS1149</name>
    <name evidence="3" type="ORF">TT172_LOCUS1180</name>
    <name evidence="4" type="ORF">TT172_LOCUS2417</name>
    <name evidence="5" type="ORF">TT172_LOCUS3162</name>
    <name evidence="6" type="ORF">TT172_LOCUS4466</name>
    <name evidence="7" type="ORF">TT172_LOCUS4713</name>
    <name evidence="8" type="ORF">TT172_LOCUS5574</name>
    <name evidence="9" type="ORF">TT172_LOCUS7170</name>
    <name evidence="10" type="ORF">TT172_LOCUS7223</name>
    <name evidence="11" type="ORF">TT172_LOCUS8366</name>
    <name evidence="12" type="ORF">TT172_LOCUS8749</name>
    <name evidence="13" type="ORF">TT172_LOCUS8811</name>
    <name evidence="14" type="ORF">TT172_LOCUS9470</name>
</gene>
<evidence type="ECO:0000313" key="13">
    <source>
        <dbReference type="EMBL" id="SPQ26392.1"/>
    </source>
</evidence>
<dbReference type="EMBL" id="OUUZ01000013">
    <property type="protein sequence ID" value="SPQ24804.1"/>
    <property type="molecule type" value="Genomic_DNA"/>
</dbReference>
<evidence type="ECO:0000313" key="12">
    <source>
        <dbReference type="EMBL" id="SPQ26330.1"/>
    </source>
</evidence>
<evidence type="ECO:0000313" key="4">
    <source>
        <dbReference type="EMBL" id="SPQ19998.1"/>
    </source>
</evidence>
<dbReference type="EMBL" id="OUUZ01000017">
    <property type="protein sequence ID" value="SPQ26330.1"/>
    <property type="molecule type" value="Genomic_DNA"/>
</dbReference>